<evidence type="ECO:0000313" key="3">
    <source>
        <dbReference type="EMBL" id="KNX36341.1"/>
    </source>
</evidence>
<gene>
    <name evidence="3" type="ORF">VV01_03030</name>
</gene>
<dbReference type="PATRIC" id="fig|1631356.3.peg.538"/>
<dbReference type="PIRSF" id="PIRSF018072">
    <property type="entry name" value="UCP018072"/>
    <property type="match status" value="1"/>
</dbReference>
<dbReference type="OrthoDB" id="5415111at2"/>
<dbReference type="CDD" id="cd03441">
    <property type="entry name" value="R_hydratase_like"/>
    <property type="match status" value="1"/>
</dbReference>
<comment type="similarity">
    <text evidence="1">Belongs to the UPF0336 family.</text>
</comment>
<dbReference type="HAMAP" id="MF_00799">
    <property type="entry name" value="UPF0336"/>
    <property type="match status" value="1"/>
</dbReference>
<proteinExistence type="inferred from homology"/>
<accession>A0A0L6CEN4</accession>
<dbReference type="RefSeq" id="WP_050668592.1">
    <property type="nucleotide sequence ID" value="NZ_LAIR01000002.1"/>
</dbReference>
<name>A0A0L6CEN4_9MICO</name>
<dbReference type="InterPro" id="IPR016709">
    <property type="entry name" value="HadA-like"/>
</dbReference>
<dbReference type="EMBL" id="LAIR01000002">
    <property type="protein sequence ID" value="KNX36341.1"/>
    <property type="molecule type" value="Genomic_DNA"/>
</dbReference>
<dbReference type="SUPFAM" id="SSF54637">
    <property type="entry name" value="Thioesterase/thiol ester dehydrase-isomerase"/>
    <property type="match status" value="1"/>
</dbReference>
<dbReference type="Pfam" id="PF13452">
    <property type="entry name" value="FAS1_DH_region"/>
    <property type="match status" value="1"/>
</dbReference>
<reference evidence="4" key="1">
    <citation type="submission" date="2015-03" db="EMBL/GenBank/DDBJ databases">
        <title>Luteipulveratus halotolerans sp. nov., a novel actinobacterium (Dermacoccaceae) from Sarawak, Malaysia.</title>
        <authorList>
            <person name="Juboi H."/>
            <person name="Basik A."/>
            <person name="Shamsul S.S."/>
            <person name="Arnold P."/>
            <person name="Schmitt E.K."/>
            <person name="Sanglier J.-J."/>
            <person name="Yeo T."/>
        </authorList>
    </citation>
    <scope>NUCLEOTIDE SEQUENCE [LARGE SCALE GENOMIC DNA]</scope>
    <source>
        <strain evidence="4">C296001</strain>
    </source>
</reference>
<protein>
    <recommendedName>
        <fullName evidence="1">UPF0336 protein VV01_03030</fullName>
    </recommendedName>
</protein>
<dbReference type="InterPro" id="IPR039569">
    <property type="entry name" value="FAS1-like_DH_region"/>
</dbReference>
<dbReference type="Gene3D" id="3.10.129.10">
    <property type="entry name" value="Hotdog Thioesterase"/>
    <property type="match status" value="1"/>
</dbReference>
<dbReference type="Proteomes" id="UP000037397">
    <property type="component" value="Unassembled WGS sequence"/>
</dbReference>
<evidence type="ECO:0000313" key="4">
    <source>
        <dbReference type="Proteomes" id="UP000037397"/>
    </source>
</evidence>
<keyword evidence="4" id="KW-1185">Reference proteome</keyword>
<dbReference type="STRING" id="1631356.VV01_03030"/>
<dbReference type="InterPro" id="IPR029069">
    <property type="entry name" value="HotDog_dom_sf"/>
</dbReference>
<dbReference type="AlphaFoldDB" id="A0A0L6CEN4"/>
<sequence>MPVNPEVEGRTYPPTAPYVLSRAKIRELAEAVQAKDTAHTDVEVARSRGYADVVAPPTFLVSVAQQGEAHAILDPEAGIDFGRLVHGEQKFVHHRPAVAGDEVTAQTTVERVRQAGGHSMVTLITQITATGGDPVCTATSLMVIRGGE</sequence>
<evidence type="ECO:0000256" key="1">
    <source>
        <dbReference type="HAMAP-Rule" id="MF_00799"/>
    </source>
</evidence>
<comment type="caution">
    <text evidence="3">The sequence shown here is derived from an EMBL/GenBank/DDBJ whole genome shotgun (WGS) entry which is preliminary data.</text>
</comment>
<organism evidence="3 4">
    <name type="scientific">Luteipulveratus halotolerans</name>
    <dbReference type="NCBI Taxonomy" id="1631356"/>
    <lineage>
        <taxon>Bacteria</taxon>
        <taxon>Bacillati</taxon>
        <taxon>Actinomycetota</taxon>
        <taxon>Actinomycetes</taxon>
        <taxon>Micrococcales</taxon>
        <taxon>Dermacoccaceae</taxon>
        <taxon>Luteipulveratus</taxon>
    </lineage>
</organism>
<feature type="domain" description="FAS1-like dehydratase" evidence="2">
    <location>
        <begin position="15"/>
        <end position="137"/>
    </location>
</feature>
<evidence type="ECO:0000259" key="2">
    <source>
        <dbReference type="Pfam" id="PF13452"/>
    </source>
</evidence>